<dbReference type="Proteomes" id="UP000030645">
    <property type="component" value="Unassembled WGS sequence"/>
</dbReference>
<dbReference type="PANTHER" id="PTHR31672">
    <property type="entry name" value="BNACNNG10540D PROTEIN"/>
    <property type="match status" value="1"/>
</dbReference>
<feature type="compositionally biased region" description="Basic and acidic residues" evidence="1">
    <location>
        <begin position="53"/>
        <end position="71"/>
    </location>
</feature>
<evidence type="ECO:0000313" key="4">
    <source>
        <dbReference type="Proteomes" id="UP000030645"/>
    </source>
</evidence>
<dbReference type="EMBL" id="KE345062">
    <property type="protein sequence ID" value="EXB93129.1"/>
    <property type="molecule type" value="Genomic_DNA"/>
</dbReference>
<sequence length="469" mass="53507">MSEVILDREENSAEDRSRSSSPQPPPPYRDGSHSPPRRSPPPPPPLPSSYKRPRMDDGRIGEGFEPGDTRRMPGFCDLPEKVVAEIMSWLPIKSLLQLKCVHKSWCALTSTLITSQWFVAKHFKNSERGASLFQRTSVNLPYETINSDASNSFMTINKEDGGNDPICFATRDFSVPESVVGVRGSHCNGILFLPDKDTDKVLLCNPAIREFKLLRSSCFGSNFKTQVMVGFGYDAIANVYKVVRVVRLHGTSVGACIAAEICTLGNRDSWREIKMKIEIDITSLTFDELYHKGIYYWVIDDKFMKNMLISFDMHVEEFQTIPLPEDHDLQEFRATSSTKIIHWKLGLWKESVTLFKYVKSIAPNSYAQPIKMWILDEISSSCQEKSFCWTKCADLLFGGTLQYYPLVFWKSDELLLRTSEIGLYASYNLRTQKLRNMKLHFFNDRSIHAFVYMESLVSMPGARKMISSS</sequence>
<accession>W9RQL1</accession>
<dbReference type="Pfam" id="PF08268">
    <property type="entry name" value="FBA_3"/>
    <property type="match status" value="1"/>
</dbReference>
<evidence type="ECO:0000259" key="2">
    <source>
        <dbReference type="PROSITE" id="PS50181"/>
    </source>
</evidence>
<dbReference type="InterPro" id="IPR001810">
    <property type="entry name" value="F-box_dom"/>
</dbReference>
<dbReference type="SUPFAM" id="SSF81383">
    <property type="entry name" value="F-box domain"/>
    <property type="match status" value="1"/>
</dbReference>
<proteinExistence type="predicted"/>
<dbReference type="KEGG" id="mnt:21407206"/>
<dbReference type="InterPro" id="IPR013187">
    <property type="entry name" value="F-box-assoc_dom_typ3"/>
</dbReference>
<dbReference type="PANTHER" id="PTHR31672:SF13">
    <property type="entry name" value="F-BOX PROTEIN CPR30-LIKE"/>
    <property type="match status" value="1"/>
</dbReference>
<protein>
    <submittedName>
        <fullName evidence="3">Putative F-box protein</fullName>
    </submittedName>
</protein>
<dbReference type="STRING" id="981085.W9RQL1"/>
<feature type="region of interest" description="Disordered" evidence="1">
    <location>
        <begin position="1"/>
        <end position="72"/>
    </location>
</feature>
<dbReference type="Gene3D" id="1.20.1280.50">
    <property type="match status" value="1"/>
</dbReference>
<dbReference type="Pfam" id="PF00646">
    <property type="entry name" value="F-box"/>
    <property type="match status" value="1"/>
</dbReference>
<feature type="domain" description="F-box" evidence="2">
    <location>
        <begin position="72"/>
        <end position="120"/>
    </location>
</feature>
<feature type="compositionally biased region" description="Basic and acidic residues" evidence="1">
    <location>
        <begin position="1"/>
        <end position="18"/>
    </location>
</feature>
<dbReference type="InterPro" id="IPR050796">
    <property type="entry name" value="SCF_F-box_component"/>
</dbReference>
<dbReference type="NCBIfam" id="TIGR01640">
    <property type="entry name" value="F_box_assoc_1"/>
    <property type="match status" value="1"/>
</dbReference>
<gene>
    <name evidence="3" type="ORF">L484_024467</name>
</gene>
<feature type="compositionally biased region" description="Pro residues" evidence="1">
    <location>
        <begin position="37"/>
        <end position="47"/>
    </location>
</feature>
<reference evidence="4" key="1">
    <citation type="submission" date="2013-01" db="EMBL/GenBank/DDBJ databases">
        <title>Draft Genome Sequence of a Mulberry Tree, Morus notabilis C.K. Schneid.</title>
        <authorList>
            <person name="He N."/>
            <person name="Zhao S."/>
        </authorList>
    </citation>
    <scope>NUCLEOTIDE SEQUENCE</scope>
</reference>
<dbReference type="InterPro" id="IPR017451">
    <property type="entry name" value="F-box-assoc_interact_dom"/>
</dbReference>
<dbReference type="AlphaFoldDB" id="W9RQL1"/>
<organism evidence="3 4">
    <name type="scientific">Morus notabilis</name>
    <dbReference type="NCBI Taxonomy" id="981085"/>
    <lineage>
        <taxon>Eukaryota</taxon>
        <taxon>Viridiplantae</taxon>
        <taxon>Streptophyta</taxon>
        <taxon>Embryophyta</taxon>
        <taxon>Tracheophyta</taxon>
        <taxon>Spermatophyta</taxon>
        <taxon>Magnoliopsida</taxon>
        <taxon>eudicotyledons</taxon>
        <taxon>Gunneridae</taxon>
        <taxon>Pentapetalae</taxon>
        <taxon>rosids</taxon>
        <taxon>fabids</taxon>
        <taxon>Rosales</taxon>
        <taxon>Moraceae</taxon>
        <taxon>Moreae</taxon>
        <taxon>Morus</taxon>
    </lineage>
</organism>
<evidence type="ECO:0000256" key="1">
    <source>
        <dbReference type="SAM" id="MobiDB-lite"/>
    </source>
</evidence>
<name>W9RQL1_9ROSA</name>
<dbReference type="InterPro" id="IPR036047">
    <property type="entry name" value="F-box-like_dom_sf"/>
</dbReference>
<keyword evidence="4" id="KW-1185">Reference proteome</keyword>
<dbReference type="PROSITE" id="PS50181">
    <property type="entry name" value="FBOX"/>
    <property type="match status" value="1"/>
</dbReference>
<dbReference type="OrthoDB" id="1178748at2759"/>
<evidence type="ECO:0000313" key="3">
    <source>
        <dbReference type="EMBL" id="EXB93129.1"/>
    </source>
</evidence>